<keyword evidence="3" id="KW-1185">Reference proteome</keyword>
<sequence length="92" mass="10046">MVTAIVALKVDRRKVNDIASQLSGMKGITEVYSVSGRYDLIAIVRTKDNETLSDLVTGAMLKLDGIVDSETMLAFRTYSKHDLESMFSIGSG</sequence>
<evidence type="ECO:0000313" key="2">
    <source>
        <dbReference type="EMBL" id="BAV33147.1"/>
    </source>
</evidence>
<dbReference type="KEGG" id="slim:SCL_0827"/>
<dbReference type="GO" id="GO:0043200">
    <property type="term" value="P:response to amino acid"/>
    <property type="evidence" value="ECO:0007669"/>
    <property type="project" value="TreeGrafter"/>
</dbReference>
<dbReference type="OrthoDB" id="9799041at2"/>
<dbReference type="Gene3D" id="3.30.70.920">
    <property type="match status" value="1"/>
</dbReference>
<accession>A0A1B4XEA7</accession>
<dbReference type="GO" id="GO:0005829">
    <property type="term" value="C:cytosol"/>
    <property type="evidence" value="ECO:0007669"/>
    <property type="project" value="TreeGrafter"/>
</dbReference>
<dbReference type="PANTHER" id="PTHR30154">
    <property type="entry name" value="LEUCINE-RESPONSIVE REGULATORY PROTEIN"/>
    <property type="match status" value="1"/>
</dbReference>
<dbReference type="EMBL" id="AP014879">
    <property type="protein sequence ID" value="BAV33147.1"/>
    <property type="molecule type" value="Genomic_DNA"/>
</dbReference>
<dbReference type="Pfam" id="PF01037">
    <property type="entry name" value="AsnC_trans_reg"/>
    <property type="match status" value="1"/>
</dbReference>
<evidence type="ECO:0000259" key="1">
    <source>
        <dbReference type="Pfam" id="PF01037"/>
    </source>
</evidence>
<dbReference type="InParanoid" id="A0A1B4XEA7"/>
<evidence type="ECO:0000313" key="3">
    <source>
        <dbReference type="Proteomes" id="UP000243180"/>
    </source>
</evidence>
<gene>
    <name evidence="2" type="ORF">SCL_0827</name>
</gene>
<dbReference type="InterPro" id="IPR019887">
    <property type="entry name" value="Tscrpt_reg_AsnC/Lrp_C"/>
</dbReference>
<dbReference type="PANTHER" id="PTHR30154:SF34">
    <property type="entry name" value="TRANSCRIPTIONAL REGULATOR AZLB"/>
    <property type="match status" value="1"/>
</dbReference>
<feature type="domain" description="Transcription regulator AsnC/Lrp ligand binding" evidence="1">
    <location>
        <begin position="7"/>
        <end position="77"/>
    </location>
</feature>
<reference evidence="2 3" key="1">
    <citation type="submission" date="2015-05" db="EMBL/GenBank/DDBJ databases">
        <title>Complete genome sequence of a sulfur-oxidizing gammaproteobacterium strain HA5.</title>
        <authorList>
            <person name="Miura A."/>
            <person name="Kojima H."/>
            <person name="Fukui M."/>
        </authorList>
    </citation>
    <scope>NUCLEOTIDE SEQUENCE [LARGE SCALE GENOMIC DNA]</scope>
    <source>
        <strain evidence="2 3">HA5</strain>
    </source>
</reference>
<dbReference type="GO" id="GO:0043565">
    <property type="term" value="F:sequence-specific DNA binding"/>
    <property type="evidence" value="ECO:0007669"/>
    <property type="project" value="TreeGrafter"/>
</dbReference>
<name>A0A1B4XEA7_9GAMM</name>
<dbReference type="AlphaFoldDB" id="A0A1B4XEA7"/>
<proteinExistence type="predicted"/>
<organism evidence="2 3">
    <name type="scientific">Sulfuricaulis limicola</name>
    <dbReference type="NCBI Taxonomy" id="1620215"/>
    <lineage>
        <taxon>Bacteria</taxon>
        <taxon>Pseudomonadati</taxon>
        <taxon>Pseudomonadota</taxon>
        <taxon>Gammaproteobacteria</taxon>
        <taxon>Acidiferrobacterales</taxon>
        <taxon>Acidiferrobacteraceae</taxon>
        <taxon>Sulfuricaulis</taxon>
    </lineage>
</organism>
<dbReference type="Proteomes" id="UP000243180">
    <property type="component" value="Chromosome"/>
</dbReference>
<dbReference type="InterPro" id="IPR011008">
    <property type="entry name" value="Dimeric_a/b-barrel"/>
</dbReference>
<dbReference type="SUPFAM" id="SSF54909">
    <property type="entry name" value="Dimeric alpha+beta barrel"/>
    <property type="match status" value="1"/>
</dbReference>
<protein>
    <submittedName>
        <fullName evidence="2">AsnC family transcriptional regulator</fullName>
    </submittedName>
</protein>
<dbReference type="RefSeq" id="WP_096360034.1">
    <property type="nucleotide sequence ID" value="NZ_AP014879.1"/>
</dbReference>